<dbReference type="EMBL" id="AP022870">
    <property type="protein sequence ID" value="BCB74624.1"/>
    <property type="molecule type" value="Genomic_DNA"/>
</dbReference>
<accession>A0A6F8XLC3</accession>
<dbReference type="Proteomes" id="UP000502508">
    <property type="component" value="Chromosome"/>
</dbReference>
<keyword evidence="2" id="KW-1185">Reference proteome</keyword>
<sequence>MHPNEVGDEVLNALPDRLLPAGVTGKRRPVASPQPVRAEHGLLDRVAGRVAGPYAQRYRAQVRYGMSVTAVAGRRHHAKGVNGHQDFASADKGGAAVFADGRLRRHSQCYGTK</sequence>
<evidence type="ECO:0000313" key="2">
    <source>
        <dbReference type="Proteomes" id="UP000502508"/>
    </source>
</evidence>
<evidence type="ECO:0000313" key="1">
    <source>
        <dbReference type="EMBL" id="BCB74624.1"/>
    </source>
</evidence>
<organism evidence="1 2">
    <name type="scientific">Phytohabitans flavus</name>
    <dbReference type="NCBI Taxonomy" id="1076124"/>
    <lineage>
        <taxon>Bacteria</taxon>
        <taxon>Bacillati</taxon>
        <taxon>Actinomycetota</taxon>
        <taxon>Actinomycetes</taxon>
        <taxon>Micromonosporales</taxon>
        <taxon>Micromonosporaceae</taxon>
    </lineage>
</organism>
<dbReference type="AlphaFoldDB" id="A0A6F8XLC3"/>
<reference evidence="1 2" key="2">
    <citation type="submission" date="2020-03" db="EMBL/GenBank/DDBJ databases">
        <authorList>
            <person name="Ichikawa N."/>
            <person name="Kimura A."/>
            <person name="Kitahashi Y."/>
            <person name="Uohara A."/>
        </authorList>
    </citation>
    <scope>NUCLEOTIDE SEQUENCE [LARGE SCALE GENOMIC DNA]</scope>
    <source>
        <strain evidence="1 2">NBRC 107702</strain>
    </source>
</reference>
<proteinExistence type="predicted"/>
<name>A0A6F8XLC3_9ACTN</name>
<gene>
    <name evidence="1" type="ORF">Pflav_010340</name>
</gene>
<dbReference type="KEGG" id="pfla:Pflav_010340"/>
<protein>
    <submittedName>
        <fullName evidence="1">Uncharacterized protein</fullName>
    </submittedName>
</protein>
<reference evidence="1 2" key="1">
    <citation type="submission" date="2020-03" db="EMBL/GenBank/DDBJ databases">
        <title>Whole genome shotgun sequence of Phytohabitans flavus NBRC 107702.</title>
        <authorList>
            <person name="Komaki H."/>
            <person name="Tamura T."/>
        </authorList>
    </citation>
    <scope>NUCLEOTIDE SEQUENCE [LARGE SCALE GENOMIC DNA]</scope>
    <source>
        <strain evidence="1 2">NBRC 107702</strain>
    </source>
</reference>